<keyword evidence="2" id="KW-0677">Repeat</keyword>
<evidence type="ECO:0000313" key="5">
    <source>
        <dbReference type="EMBL" id="KAG6955107.1"/>
    </source>
</evidence>
<evidence type="ECO:0000256" key="2">
    <source>
        <dbReference type="ARBA" id="ARBA00022737"/>
    </source>
</evidence>
<dbReference type="PANTHER" id="PTHR24136:SF15">
    <property type="entry name" value="ANK_REP_REGION DOMAIN-CONTAINING PROTEIN"/>
    <property type="match status" value="1"/>
</dbReference>
<protein>
    <recommendedName>
        <fullName evidence="7">Ankyrin repeat-containing domain</fullName>
    </recommendedName>
</protein>
<name>A0A8T1U4N6_9STRA</name>
<reference evidence="5" key="1">
    <citation type="submission" date="2021-01" db="EMBL/GenBank/DDBJ databases">
        <title>Phytophthora aleatoria, a newly-described species from Pinus radiata is distinct from Phytophthora cactorum isolates based on comparative genomics.</title>
        <authorList>
            <person name="Mcdougal R."/>
            <person name="Panda P."/>
            <person name="Williams N."/>
            <person name="Studholme D.J."/>
        </authorList>
    </citation>
    <scope>NUCLEOTIDE SEQUENCE</scope>
    <source>
        <strain evidence="5">NZFS 3830</strain>
    </source>
</reference>
<dbReference type="Pfam" id="PF12796">
    <property type="entry name" value="Ank_2"/>
    <property type="match status" value="1"/>
</dbReference>
<dbReference type="OrthoDB" id="194358at2759"/>
<dbReference type="PROSITE" id="PS50297">
    <property type="entry name" value="ANK_REP_REGION"/>
    <property type="match status" value="1"/>
</dbReference>
<dbReference type="VEuPathDB" id="FungiDB:PC110_g16674"/>
<dbReference type="EMBL" id="JAENGZ010000699">
    <property type="protein sequence ID" value="KAG6955107.1"/>
    <property type="molecule type" value="Genomic_DNA"/>
</dbReference>
<evidence type="ECO:0000256" key="4">
    <source>
        <dbReference type="PROSITE-ProRule" id="PRU00023"/>
    </source>
</evidence>
<dbReference type="AlphaFoldDB" id="A0A8T1U4N6"/>
<organism evidence="5 6">
    <name type="scientific">Phytophthora cactorum</name>
    <dbReference type="NCBI Taxonomy" id="29920"/>
    <lineage>
        <taxon>Eukaryota</taxon>
        <taxon>Sar</taxon>
        <taxon>Stramenopiles</taxon>
        <taxon>Oomycota</taxon>
        <taxon>Peronosporomycetes</taxon>
        <taxon>Peronosporales</taxon>
        <taxon>Peronosporaceae</taxon>
        <taxon>Phytophthora</taxon>
    </lineage>
</organism>
<evidence type="ECO:0000256" key="3">
    <source>
        <dbReference type="ARBA" id="ARBA00023043"/>
    </source>
</evidence>
<sequence>MGQTPLHLALLYGYTSIAKILLRHGANPNVQGIYGHLPLHYACLGFCGNLDGSDGEAIEIIRLLLEQTAQYKCVLGSHTDRRKHKSAAEKQALAIENILANGLQSVIEPQAI</sequence>
<evidence type="ECO:0000256" key="1">
    <source>
        <dbReference type="ARBA" id="ARBA00005949"/>
    </source>
</evidence>
<keyword evidence="3 4" id="KW-0040">ANK repeat</keyword>
<proteinExistence type="inferred from homology"/>
<comment type="similarity">
    <text evidence="1">Belongs to the ankyrin SOCS box (ASB) family.</text>
</comment>
<evidence type="ECO:0008006" key="7">
    <source>
        <dbReference type="Google" id="ProtNLM"/>
    </source>
</evidence>
<evidence type="ECO:0000313" key="6">
    <source>
        <dbReference type="Proteomes" id="UP000688947"/>
    </source>
</evidence>
<dbReference type="GO" id="GO:0045732">
    <property type="term" value="P:positive regulation of protein catabolic process"/>
    <property type="evidence" value="ECO:0007669"/>
    <property type="project" value="TreeGrafter"/>
</dbReference>
<dbReference type="PROSITE" id="PS50088">
    <property type="entry name" value="ANK_REPEAT"/>
    <property type="match status" value="1"/>
</dbReference>
<dbReference type="PANTHER" id="PTHR24136">
    <property type="entry name" value="SOWAH (DROSOPHILA) HOMOLOG"/>
    <property type="match status" value="1"/>
</dbReference>
<dbReference type="GO" id="GO:0016567">
    <property type="term" value="P:protein ubiquitination"/>
    <property type="evidence" value="ECO:0007669"/>
    <property type="project" value="TreeGrafter"/>
</dbReference>
<dbReference type="InterPro" id="IPR002110">
    <property type="entry name" value="Ankyrin_rpt"/>
</dbReference>
<dbReference type="Proteomes" id="UP000688947">
    <property type="component" value="Unassembled WGS sequence"/>
</dbReference>
<feature type="non-terminal residue" evidence="5">
    <location>
        <position position="112"/>
    </location>
</feature>
<dbReference type="SMART" id="SM00248">
    <property type="entry name" value="ANK"/>
    <property type="match status" value="2"/>
</dbReference>
<feature type="repeat" description="ANK" evidence="4">
    <location>
        <begin position="1"/>
        <end position="33"/>
    </location>
</feature>
<dbReference type="InterPro" id="IPR051573">
    <property type="entry name" value="Ankyrin-SOCS_box_domain"/>
</dbReference>
<gene>
    <name evidence="5" type="ORF">JG687_00011413</name>
</gene>
<accession>A0A8T1U4N6</accession>
<comment type="caution">
    <text evidence="5">The sequence shown here is derived from an EMBL/GenBank/DDBJ whole genome shotgun (WGS) entry which is preliminary data.</text>
</comment>